<evidence type="ECO:0000256" key="7">
    <source>
        <dbReference type="ARBA" id="ARBA00031828"/>
    </source>
</evidence>
<dbReference type="PANTHER" id="PTHR42891">
    <property type="entry name" value="D-GLYCERO-BETA-D-MANNO-HEPTOSE-1,7-BISPHOSPHATE 7-PHOSPHATASE"/>
    <property type="match status" value="1"/>
</dbReference>
<evidence type="ECO:0000256" key="4">
    <source>
        <dbReference type="ARBA" id="ARBA00022723"/>
    </source>
</evidence>
<dbReference type="GO" id="GO:0097367">
    <property type="term" value="F:carbohydrate derivative binding"/>
    <property type="evidence" value="ECO:0007669"/>
    <property type="project" value="InterPro"/>
</dbReference>
<dbReference type="InterPro" id="IPR035461">
    <property type="entry name" value="GmhA/DiaA"/>
</dbReference>
<dbReference type="GO" id="GO:0046872">
    <property type="term" value="F:metal ion binding"/>
    <property type="evidence" value="ECO:0007669"/>
    <property type="project" value="UniProtKB-KW"/>
</dbReference>
<keyword evidence="5" id="KW-0378">Hydrolase</keyword>
<dbReference type="PROSITE" id="PS51464">
    <property type="entry name" value="SIS"/>
    <property type="match status" value="1"/>
</dbReference>
<keyword evidence="3" id="KW-0963">Cytoplasm</keyword>
<evidence type="ECO:0000256" key="6">
    <source>
        <dbReference type="ARBA" id="ARBA00023277"/>
    </source>
</evidence>
<protein>
    <recommendedName>
        <fullName evidence="7">D,D-heptose 1,7-bisphosphate phosphatase</fullName>
    </recommendedName>
</protein>
<accession>A0A7R8X219</accession>
<evidence type="ECO:0000256" key="3">
    <source>
        <dbReference type="ARBA" id="ARBA00022490"/>
    </source>
</evidence>
<dbReference type="EMBL" id="OB701019">
    <property type="protein sequence ID" value="CAD7238415.1"/>
    <property type="molecule type" value="Genomic_DNA"/>
</dbReference>
<dbReference type="Pfam" id="PF13580">
    <property type="entry name" value="SIS_2"/>
    <property type="match status" value="1"/>
</dbReference>
<proteinExistence type="inferred from homology"/>
<comment type="subcellular location">
    <subcellularLocation>
        <location evidence="1">Cytoplasm</location>
    </subcellularLocation>
</comment>
<dbReference type="GO" id="GO:1901135">
    <property type="term" value="P:carbohydrate derivative metabolic process"/>
    <property type="evidence" value="ECO:0007669"/>
    <property type="project" value="InterPro"/>
</dbReference>
<dbReference type="AlphaFoldDB" id="A0A7R8X219"/>
<dbReference type="GO" id="GO:0005975">
    <property type="term" value="P:carbohydrate metabolic process"/>
    <property type="evidence" value="ECO:0007669"/>
    <property type="project" value="InterPro"/>
</dbReference>
<dbReference type="InterPro" id="IPR006549">
    <property type="entry name" value="HAD-SF_hydro_IIIA"/>
</dbReference>
<dbReference type="Gene3D" id="3.40.50.1000">
    <property type="entry name" value="HAD superfamily/HAD-like"/>
    <property type="match status" value="1"/>
</dbReference>
<dbReference type="InterPro" id="IPR036412">
    <property type="entry name" value="HAD-like_sf"/>
</dbReference>
<dbReference type="CDD" id="cd05006">
    <property type="entry name" value="SIS_GmhA"/>
    <property type="match status" value="1"/>
</dbReference>
<evidence type="ECO:0000256" key="2">
    <source>
        <dbReference type="ARBA" id="ARBA00005628"/>
    </source>
</evidence>
<dbReference type="InterPro" id="IPR001347">
    <property type="entry name" value="SIS_dom"/>
</dbReference>
<feature type="non-terminal residue" evidence="8">
    <location>
        <position position="238"/>
    </location>
</feature>
<gene>
    <name evidence="8" type="ORF">CTOB1V02_LOCUS16230</name>
</gene>
<dbReference type="GO" id="GO:0005737">
    <property type="term" value="C:cytoplasm"/>
    <property type="evidence" value="ECO:0007669"/>
    <property type="project" value="UniProtKB-SubCell"/>
</dbReference>
<dbReference type="InterPro" id="IPR023214">
    <property type="entry name" value="HAD_sf"/>
</dbReference>
<feature type="non-terminal residue" evidence="8">
    <location>
        <position position="1"/>
    </location>
</feature>
<keyword evidence="6" id="KW-0119">Carbohydrate metabolism</keyword>
<dbReference type="Pfam" id="PF13242">
    <property type="entry name" value="Hydrolase_like"/>
    <property type="match status" value="1"/>
</dbReference>
<dbReference type="NCBIfam" id="TIGR01656">
    <property type="entry name" value="Histidinol-ppas"/>
    <property type="match status" value="1"/>
</dbReference>
<keyword evidence="4" id="KW-0479">Metal-binding</keyword>
<dbReference type="OrthoDB" id="10466573at2759"/>
<sequence length="238" mass="26957">NNPAFCTAVSNDFSYDDIFSRELEALGNEGDVLVALSTSGNSKNVINAIDYAKINNIKVIGFSGESENLMNGKCDIAIKIPSKNTPRVQEAYKLILHIGQWTLFLDRDGVINKRLPDNYVRSIEEFEFLGGVKEALFWFSQYFDRIFIVTNQQGIDKGIMDHEDLYLIHDYLLSEVEKSGGKIDQIYYCPHLSIEKSYYRKPNPGMAIMAKEDFPEIEFASSIMVGDSYSDIVFGNKL</sequence>
<dbReference type="SUPFAM" id="SSF56784">
    <property type="entry name" value="HAD-like"/>
    <property type="match status" value="1"/>
</dbReference>
<dbReference type="InterPro" id="IPR046348">
    <property type="entry name" value="SIS_dom_sf"/>
</dbReference>
<dbReference type="Gene3D" id="3.40.50.10490">
    <property type="entry name" value="Glucose-6-phosphate isomerase like protein, domain 1"/>
    <property type="match status" value="1"/>
</dbReference>
<comment type="similarity">
    <text evidence="2">Belongs to the GmhB family.</text>
</comment>
<dbReference type="InterPro" id="IPR006543">
    <property type="entry name" value="Histidinol-phos"/>
</dbReference>
<name>A0A7R8X219_9CRUS</name>
<dbReference type="InterPro" id="IPR004446">
    <property type="entry name" value="Heptose_bisP_phosphatase"/>
</dbReference>
<reference evidence="8" key="1">
    <citation type="submission" date="2020-11" db="EMBL/GenBank/DDBJ databases">
        <authorList>
            <person name="Tran Van P."/>
        </authorList>
    </citation>
    <scope>NUCLEOTIDE SEQUENCE</scope>
</reference>
<dbReference type="SUPFAM" id="SSF53697">
    <property type="entry name" value="SIS domain"/>
    <property type="match status" value="1"/>
</dbReference>
<evidence type="ECO:0000313" key="8">
    <source>
        <dbReference type="EMBL" id="CAD7238415.1"/>
    </source>
</evidence>
<evidence type="ECO:0000256" key="1">
    <source>
        <dbReference type="ARBA" id="ARBA00004496"/>
    </source>
</evidence>
<dbReference type="PANTHER" id="PTHR42891:SF1">
    <property type="entry name" value="D-GLYCERO-BETA-D-MANNO-HEPTOSE-1,7-BISPHOSPHATE 7-PHOSPHATASE"/>
    <property type="match status" value="1"/>
</dbReference>
<dbReference type="NCBIfam" id="TIGR01662">
    <property type="entry name" value="HAD-SF-IIIA"/>
    <property type="match status" value="1"/>
</dbReference>
<evidence type="ECO:0000256" key="5">
    <source>
        <dbReference type="ARBA" id="ARBA00022801"/>
    </source>
</evidence>
<organism evidence="8">
    <name type="scientific">Cyprideis torosa</name>
    <dbReference type="NCBI Taxonomy" id="163714"/>
    <lineage>
        <taxon>Eukaryota</taxon>
        <taxon>Metazoa</taxon>
        <taxon>Ecdysozoa</taxon>
        <taxon>Arthropoda</taxon>
        <taxon>Crustacea</taxon>
        <taxon>Oligostraca</taxon>
        <taxon>Ostracoda</taxon>
        <taxon>Podocopa</taxon>
        <taxon>Podocopida</taxon>
        <taxon>Cytherocopina</taxon>
        <taxon>Cytheroidea</taxon>
        <taxon>Cytherideidae</taxon>
        <taxon>Cyprideis</taxon>
    </lineage>
</organism>
<dbReference type="GO" id="GO:0016791">
    <property type="term" value="F:phosphatase activity"/>
    <property type="evidence" value="ECO:0007669"/>
    <property type="project" value="InterPro"/>
</dbReference>